<evidence type="ECO:0000313" key="2">
    <source>
        <dbReference type="Proteomes" id="UP000198362"/>
    </source>
</evidence>
<dbReference type="EMBL" id="FZPH01000017">
    <property type="protein sequence ID" value="SNT64643.1"/>
    <property type="molecule type" value="Genomic_DNA"/>
</dbReference>
<reference evidence="1 2" key="1">
    <citation type="submission" date="2017-06" db="EMBL/GenBank/DDBJ databases">
        <authorList>
            <person name="Kim H.J."/>
            <person name="Triplett B.A."/>
        </authorList>
    </citation>
    <scope>NUCLEOTIDE SEQUENCE [LARGE SCALE GENOMIC DNA]</scope>
    <source>
        <strain evidence="1 2">CGMCC 4.5593</strain>
    </source>
</reference>
<evidence type="ECO:0000313" key="1">
    <source>
        <dbReference type="EMBL" id="SNT64643.1"/>
    </source>
</evidence>
<gene>
    <name evidence="1" type="ORF">SAMN05421812_117161</name>
</gene>
<name>A0A239PCD7_9ACTN</name>
<accession>A0A239PCD7</accession>
<organism evidence="1 2">
    <name type="scientific">Asanoa hainanensis</name>
    <dbReference type="NCBI Taxonomy" id="560556"/>
    <lineage>
        <taxon>Bacteria</taxon>
        <taxon>Bacillati</taxon>
        <taxon>Actinomycetota</taxon>
        <taxon>Actinomycetes</taxon>
        <taxon>Micromonosporales</taxon>
        <taxon>Micromonosporaceae</taxon>
        <taxon>Asanoa</taxon>
    </lineage>
</organism>
<proteinExistence type="predicted"/>
<protein>
    <submittedName>
        <fullName evidence="1">Uncharacterized protein</fullName>
    </submittedName>
</protein>
<dbReference type="AlphaFoldDB" id="A0A239PCD7"/>
<keyword evidence="2" id="KW-1185">Reference proteome</keyword>
<dbReference type="Proteomes" id="UP000198362">
    <property type="component" value="Unassembled WGS sequence"/>
</dbReference>
<sequence>MILSVTLLLVAGAAVGGWRWWHARPPYGPEVLAATATLSLVDQATMDAAFAPRTPEQAGDGDQIFLGRVTWQRPPDPQKNGTFRIVVLDKRTHLMPGFVNATSARPDDVSSGSDGSLDVAEERYPWLAGVGAREIDGGYWTSGSAVTVTSVDASPVTFAVVLRPEVPGTLPHMAVATAPAAVGDLLVALVNVGPDGQVYWAQRLLN</sequence>